<dbReference type="Proteomes" id="UP001180729">
    <property type="component" value="Unassembled WGS sequence"/>
</dbReference>
<proteinExistence type="predicted"/>
<evidence type="ECO:0000256" key="1">
    <source>
        <dbReference type="SAM" id="MobiDB-lite"/>
    </source>
</evidence>
<dbReference type="AlphaFoldDB" id="A0AAE4K5U1"/>
<feature type="region of interest" description="Disordered" evidence="1">
    <location>
        <begin position="1"/>
        <end position="37"/>
    </location>
</feature>
<name>A0AAE4K5U1_9ACTO</name>
<reference evidence="2" key="1">
    <citation type="submission" date="2022-06" db="EMBL/GenBank/DDBJ databases">
        <title>Draft Genome Sequences of Three Actinomyces oris Strains, Isolated from Healthy Human Feces.</title>
        <authorList>
            <person name="Ye Y."/>
            <person name="Liu C."/>
            <person name="Zhao J."/>
            <person name="Xu J."/>
            <person name="Huang H."/>
            <person name="Wang B."/>
            <person name="Wei J."/>
            <person name="Jing X."/>
        </authorList>
    </citation>
    <scope>NUCLEOTIDE SEQUENCE</scope>
    <source>
        <strain evidence="2">CNGBCC1803368</strain>
    </source>
</reference>
<comment type="caution">
    <text evidence="2">The sequence shown here is derived from an EMBL/GenBank/DDBJ whole genome shotgun (WGS) entry which is preliminary data.</text>
</comment>
<sequence length="124" mass="14136">MRSARDFMLLTPPEQTETAPPLGDEDSLGPDPDHPFVPPALYLPATGVPNAQGTEIELRRLRDGRMALLAYTAVDRLVKCMGPNQPWALFLTENLKDLAEKQPFDVIMLDQRIPQELWRQEERR</sequence>
<evidence type="ECO:0000313" key="3">
    <source>
        <dbReference type="Proteomes" id="UP001180729"/>
    </source>
</evidence>
<dbReference type="NCBIfam" id="NF042914">
    <property type="entry name" value="SAV915_dom"/>
    <property type="match status" value="1"/>
</dbReference>
<dbReference type="EMBL" id="JAMZMH010000027">
    <property type="protein sequence ID" value="MDT0249966.1"/>
    <property type="molecule type" value="Genomic_DNA"/>
</dbReference>
<dbReference type="RefSeq" id="WP_080553269.1">
    <property type="nucleotide sequence ID" value="NZ_JAMZMH010000027.1"/>
</dbReference>
<evidence type="ECO:0000313" key="2">
    <source>
        <dbReference type="EMBL" id="MDT0249966.1"/>
    </source>
</evidence>
<accession>A0AAE4K5U1</accession>
<protein>
    <submittedName>
        <fullName evidence="2">SAV_915 family protein</fullName>
    </submittedName>
</protein>
<dbReference type="InterPro" id="IPR049975">
    <property type="entry name" value="SAV_915-like_dom"/>
</dbReference>
<organism evidence="2 3">
    <name type="scientific">Actinomyces oris</name>
    <dbReference type="NCBI Taxonomy" id="544580"/>
    <lineage>
        <taxon>Bacteria</taxon>
        <taxon>Bacillati</taxon>
        <taxon>Actinomycetota</taxon>
        <taxon>Actinomycetes</taxon>
        <taxon>Actinomycetales</taxon>
        <taxon>Actinomycetaceae</taxon>
        <taxon>Actinomyces</taxon>
    </lineage>
</organism>
<gene>
    <name evidence="2" type="ORF">RMW62_12855</name>
</gene>